<evidence type="ECO:0000313" key="5">
    <source>
        <dbReference type="Proteomes" id="UP000030752"/>
    </source>
</evidence>
<evidence type="ECO:0000256" key="1">
    <source>
        <dbReference type="PROSITE-ProRule" id="PRU00094"/>
    </source>
</evidence>
<feature type="compositionally biased region" description="Low complexity" evidence="2">
    <location>
        <begin position="17"/>
        <end position="27"/>
    </location>
</feature>
<dbReference type="SMART" id="SM00401">
    <property type="entry name" value="ZnF_GATA"/>
    <property type="match status" value="1"/>
</dbReference>
<dbReference type="RefSeq" id="XP_008715871.1">
    <property type="nucleotide sequence ID" value="XM_008717649.1"/>
</dbReference>
<feature type="domain" description="GATA-type" evidence="3">
    <location>
        <begin position="47"/>
        <end position="73"/>
    </location>
</feature>
<name>W2RY56_CYPE1</name>
<dbReference type="EMBL" id="KB822719">
    <property type="protein sequence ID" value="ETN41362.1"/>
    <property type="molecule type" value="Genomic_DNA"/>
</dbReference>
<gene>
    <name evidence="4" type="ORF">HMPREF1541_03297</name>
</gene>
<evidence type="ECO:0000313" key="4">
    <source>
        <dbReference type="EMBL" id="ETN41362.1"/>
    </source>
</evidence>
<keyword evidence="1" id="KW-0863">Zinc-finger</keyword>
<dbReference type="Proteomes" id="UP000030752">
    <property type="component" value="Unassembled WGS sequence"/>
</dbReference>
<dbReference type="GeneID" id="19970636"/>
<organism evidence="4 5">
    <name type="scientific">Cyphellophora europaea (strain CBS 101466)</name>
    <name type="common">Phialophora europaea</name>
    <dbReference type="NCBI Taxonomy" id="1220924"/>
    <lineage>
        <taxon>Eukaryota</taxon>
        <taxon>Fungi</taxon>
        <taxon>Dikarya</taxon>
        <taxon>Ascomycota</taxon>
        <taxon>Pezizomycotina</taxon>
        <taxon>Eurotiomycetes</taxon>
        <taxon>Chaetothyriomycetidae</taxon>
        <taxon>Chaetothyriales</taxon>
        <taxon>Cyphellophoraceae</taxon>
        <taxon>Cyphellophora</taxon>
    </lineage>
</organism>
<keyword evidence="1" id="KW-0479">Metal-binding</keyword>
<accession>W2RY56</accession>
<keyword evidence="5" id="KW-1185">Reference proteome</keyword>
<dbReference type="VEuPathDB" id="FungiDB:HMPREF1541_03297"/>
<protein>
    <recommendedName>
        <fullName evidence="3">GATA-type domain-containing protein</fullName>
    </recommendedName>
</protein>
<dbReference type="SUPFAM" id="SSF57716">
    <property type="entry name" value="Glucocorticoid receptor-like (DNA-binding domain)"/>
    <property type="match status" value="1"/>
</dbReference>
<dbReference type="InParanoid" id="W2RY56"/>
<dbReference type="HOGENOM" id="CLU_930721_0_0_1"/>
<evidence type="ECO:0000256" key="2">
    <source>
        <dbReference type="SAM" id="MobiDB-lite"/>
    </source>
</evidence>
<dbReference type="GO" id="GO:0008270">
    <property type="term" value="F:zinc ion binding"/>
    <property type="evidence" value="ECO:0007669"/>
    <property type="project" value="UniProtKB-KW"/>
</dbReference>
<evidence type="ECO:0000259" key="3">
    <source>
        <dbReference type="PROSITE" id="PS50114"/>
    </source>
</evidence>
<reference evidence="4 5" key="1">
    <citation type="submission" date="2013-03" db="EMBL/GenBank/DDBJ databases">
        <title>The Genome Sequence of Phialophora europaea CBS 101466.</title>
        <authorList>
            <consortium name="The Broad Institute Genomics Platform"/>
            <person name="Cuomo C."/>
            <person name="de Hoog S."/>
            <person name="Gorbushina A."/>
            <person name="Walker B."/>
            <person name="Young S.K."/>
            <person name="Zeng Q."/>
            <person name="Gargeya S."/>
            <person name="Fitzgerald M."/>
            <person name="Haas B."/>
            <person name="Abouelleil A."/>
            <person name="Allen A.W."/>
            <person name="Alvarado L."/>
            <person name="Arachchi H.M."/>
            <person name="Berlin A.M."/>
            <person name="Chapman S.B."/>
            <person name="Gainer-Dewar J."/>
            <person name="Goldberg J."/>
            <person name="Griggs A."/>
            <person name="Gujja S."/>
            <person name="Hansen M."/>
            <person name="Howarth C."/>
            <person name="Imamovic A."/>
            <person name="Ireland A."/>
            <person name="Larimer J."/>
            <person name="McCowan C."/>
            <person name="Murphy C."/>
            <person name="Pearson M."/>
            <person name="Poon T.W."/>
            <person name="Priest M."/>
            <person name="Roberts A."/>
            <person name="Saif S."/>
            <person name="Shea T."/>
            <person name="Sisk P."/>
            <person name="Sykes S."/>
            <person name="Wortman J."/>
            <person name="Nusbaum C."/>
            <person name="Birren B."/>
        </authorList>
    </citation>
    <scope>NUCLEOTIDE SEQUENCE [LARGE SCALE GENOMIC DNA]</scope>
    <source>
        <strain evidence="4 5">CBS 101466</strain>
    </source>
</reference>
<dbReference type="Gene3D" id="3.30.50.10">
    <property type="entry name" value="Erythroid Transcription Factor GATA-1, subunit A"/>
    <property type="match status" value="1"/>
</dbReference>
<dbReference type="GO" id="GO:0043565">
    <property type="term" value="F:sequence-specific DNA binding"/>
    <property type="evidence" value="ECO:0007669"/>
    <property type="project" value="InterPro"/>
</dbReference>
<keyword evidence="1" id="KW-0862">Zinc</keyword>
<dbReference type="PROSITE" id="PS50114">
    <property type="entry name" value="GATA_ZN_FINGER_2"/>
    <property type="match status" value="1"/>
</dbReference>
<dbReference type="InterPro" id="IPR000679">
    <property type="entry name" value="Znf_GATA"/>
</dbReference>
<dbReference type="AlphaFoldDB" id="W2RY56"/>
<dbReference type="InterPro" id="IPR013088">
    <property type="entry name" value="Znf_NHR/GATA"/>
</dbReference>
<feature type="region of interest" description="Disordered" evidence="2">
    <location>
        <begin position="1"/>
        <end position="32"/>
    </location>
</feature>
<sequence>MSTPYTRTSEARRTPRSARPSTRASSSHNGSFDQQIHDFSSGFFYNCVNCKAAMNTAWRQDPSYPDTLCNDCGRNHMDKFTFIEDTSRTRSTPKFRNSQRTTMYGGGISGVEDDHLEATEDEDTIGSITTDSRHTRETNPQSSMIIVDAPVPCLAMVANLKMVSHVAPSTERAQNSALTSTPILSKEAAQRLSSATEKLPKLNRQAGIIQTEQETIVRMIEEDSHTVAANYAQLQSRYEATVVENSELRADTRQLRKERDASVVRVQKLQARLEQYNRARLSLMMVGSDDDEEHEDQQN</sequence>
<dbReference type="GO" id="GO:0006355">
    <property type="term" value="P:regulation of DNA-templated transcription"/>
    <property type="evidence" value="ECO:0007669"/>
    <property type="project" value="InterPro"/>
</dbReference>
<proteinExistence type="predicted"/>